<keyword evidence="7 13" id="KW-0812">Transmembrane</keyword>
<evidence type="ECO:0000256" key="5">
    <source>
        <dbReference type="ARBA" id="ARBA00022676"/>
    </source>
</evidence>
<evidence type="ECO:0000256" key="12">
    <source>
        <dbReference type="ARBA" id="ARBA00093608"/>
    </source>
</evidence>
<accession>A0ABM1EQQ0</accession>
<dbReference type="Pfam" id="PF05007">
    <property type="entry name" value="Mannosyl_trans"/>
    <property type="match status" value="1"/>
</dbReference>
<gene>
    <name evidence="15" type="primary">LOC106814689</name>
</gene>
<feature type="transmembrane region" description="Helical" evidence="13">
    <location>
        <begin position="374"/>
        <end position="394"/>
    </location>
</feature>
<feature type="transmembrane region" description="Helical" evidence="13">
    <location>
        <begin position="333"/>
        <end position="354"/>
    </location>
</feature>
<organism evidence="14 15">
    <name type="scientific">Priapulus caudatus</name>
    <name type="common">Priapulid worm</name>
    <dbReference type="NCBI Taxonomy" id="37621"/>
    <lineage>
        <taxon>Eukaryota</taxon>
        <taxon>Metazoa</taxon>
        <taxon>Ecdysozoa</taxon>
        <taxon>Scalidophora</taxon>
        <taxon>Priapulida</taxon>
        <taxon>Priapulimorpha</taxon>
        <taxon>Priapulimorphida</taxon>
        <taxon>Priapulidae</taxon>
        <taxon>Priapulus</taxon>
    </lineage>
</organism>
<evidence type="ECO:0000256" key="10">
    <source>
        <dbReference type="ARBA" id="ARBA00023136"/>
    </source>
</evidence>
<keyword evidence="9 13" id="KW-1133">Transmembrane helix</keyword>
<dbReference type="PANTHER" id="PTHR12886">
    <property type="entry name" value="PIG-M MANNOSYLTRANSFERASE"/>
    <property type="match status" value="1"/>
</dbReference>
<evidence type="ECO:0000256" key="13">
    <source>
        <dbReference type="RuleBase" id="RU365064"/>
    </source>
</evidence>
<evidence type="ECO:0000313" key="14">
    <source>
        <dbReference type="Proteomes" id="UP000695022"/>
    </source>
</evidence>
<dbReference type="PANTHER" id="PTHR12886:SF0">
    <property type="entry name" value="GPI MANNOSYLTRANSFERASE 1"/>
    <property type="match status" value="1"/>
</dbReference>
<evidence type="ECO:0000256" key="4">
    <source>
        <dbReference type="ARBA" id="ARBA00022502"/>
    </source>
</evidence>
<feature type="transmembrane region" description="Helical" evidence="13">
    <location>
        <begin position="401"/>
        <end position="425"/>
    </location>
</feature>
<feature type="transmembrane region" description="Helical" evidence="13">
    <location>
        <begin position="85"/>
        <end position="106"/>
    </location>
</feature>
<dbReference type="RefSeq" id="XP_014674521.1">
    <property type="nucleotide sequence ID" value="XM_014819035.1"/>
</dbReference>
<keyword evidence="5 13" id="KW-0328">Glycosyltransferase</keyword>
<evidence type="ECO:0000256" key="7">
    <source>
        <dbReference type="ARBA" id="ARBA00022692"/>
    </source>
</evidence>
<keyword evidence="10 13" id="KW-0472">Membrane</keyword>
<dbReference type="GeneID" id="106814689"/>
<proteinExistence type="inferred from homology"/>
<reference evidence="15" key="1">
    <citation type="submission" date="2025-08" db="UniProtKB">
        <authorList>
            <consortium name="RefSeq"/>
        </authorList>
    </citation>
    <scope>IDENTIFICATION</scope>
</reference>
<evidence type="ECO:0000256" key="11">
    <source>
        <dbReference type="ARBA" id="ARBA00093408"/>
    </source>
</evidence>
<evidence type="ECO:0000256" key="1">
    <source>
        <dbReference type="ARBA" id="ARBA00004477"/>
    </source>
</evidence>
<comment type="pathway">
    <text evidence="2 13">Glycolipid biosynthesis; glycosylphosphatidylinositol-anchor biosynthesis.</text>
</comment>
<keyword evidence="8 13" id="KW-0256">Endoplasmic reticulum</keyword>
<feature type="transmembrane region" description="Helical" evidence="13">
    <location>
        <begin position="7"/>
        <end position="27"/>
    </location>
</feature>
<name>A0ABM1EQQ0_PRICU</name>
<keyword evidence="4 13" id="KW-0337">GPI-anchor biosynthesis</keyword>
<evidence type="ECO:0000256" key="9">
    <source>
        <dbReference type="ARBA" id="ARBA00022989"/>
    </source>
</evidence>
<dbReference type="Proteomes" id="UP000695022">
    <property type="component" value="Unplaced"/>
</dbReference>
<dbReference type="EC" id="2.4.1.-" evidence="13"/>
<comment type="function">
    <text evidence="11 13">Catalytic subunit of the glycosylphosphatidylinositol-mannosyltransferase I complex which catalyzes the transfer of the first mannose, via an alpha-1,4 bond from a dolichol-phosphate-mannose (Dol-P-Man) to the glucosaminyl acyl phosphatidylinositol (GlcN-(acyl)PI) intermediate to generate alpha-D-Man-(1-&gt;4)-alpha-D-GlcN-(1-&gt;6)-(1-radyl,2-acyl-sn-glycero-3-phospho)-2-acyl-inositol and participates in the sixth step of the glycosylphosphatidylinositol-anchor biosynthesis.</text>
</comment>
<evidence type="ECO:0000256" key="2">
    <source>
        <dbReference type="ARBA" id="ARBA00004687"/>
    </source>
</evidence>
<dbReference type="InterPro" id="IPR007704">
    <property type="entry name" value="PIG-M"/>
</dbReference>
<evidence type="ECO:0000313" key="15">
    <source>
        <dbReference type="RefSeq" id="XP_014674521.1"/>
    </source>
</evidence>
<keyword evidence="14" id="KW-1185">Reference proteome</keyword>
<feature type="transmembrane region" description="Helical" evidence="13">
    <location>
        <begin position="244"/>
        <end position="265"/>
    </location>
</feature>
<comment type="subcellular location">
    <subcellularLocation>
        <location evidence="1 13">Endoplasmic reticulum membrane</location>
        <topology evidence="1 13">Multi-pass membrane protein</topology>
    </subcellularLocation>
</comment>
<feature type="transmembrane region" description="Helical" evidence="13">
    <location>
        <begin position="302"/>
        <end position="321"/>
    </location>
</feature>
<evidence type="ECO:0000256" key="6">
    <source>
        <dbReference type="ARBA" id="ARBA00022679"/>
    </source>
</evidence>
<sequence>MVVNREAAGFYAIFAASFVGRLALVIYGDWQDRTQIVKYTDIDYFVFSDAARYVANGASPYDRPTYRYTPLLAAVLTPNVFLHPAFGKLLFIVCDVLTGWLMYRILLLRENESRQGTSTAVNVACRHPICNYDNEGEAYCNSKTFHPLFLASLWLFNPLPAVIASRGNAEAVMCALVLAVLHSIETRRFSRAAILYAIAVHVKIYPITYALPIYLHLNASERKREGRGLLGYLRHVLLPSRRTLVFAAVSVATLAALTCVNYALYGHDFLEHTYLYHVTRRDIRHNMSVYFYMLYLLAESDWSLWIGVLVFLPQAVLLIALSLRHFDSLELCWFLHTFTFVAFNKVCTSQYFLWYLCFLPLIVSRMKCGWMANVLVWSFWFLAQALWLAAAFYVEFEGRNAFLYVWMAGVLFFISNICLLCHVIAASHPPDKLKIK</sequence>
<comment type="similarity">
    <text evidence="3 13">Belongs to the PIGM family.</text>
</comment>
<evidence type="ECO:0000256" key="3">
    <source>
        <dbReference type="ARBA" id="ARBA00011071"/>
    </source>
</evidence>
<protein>
    <recommendedName>
        <fullName evidence="12 13">GPI alpha-1,4-mannosyltransferase I, catalytic subunit</fullName>
        <ecNumber evidence="13">2.4.1.-</ecNumber>
    </recommendedName>
    <alternativeName>
        <fullName evidence="13">GPI mannosyltransferase I</fullName>
    </alternativeName>
</protein>
<keyword evidence="6 13" id="KW-0808">Transferase</keyword>
<evidence type="ECO:0000256" key="8">
    <source>
        <dbReference type="ARBA" id="ARBA00022824"/>
    </source>
</evidence>